<dbReference type="AlphaFoldDB" id="A0A0E9SER4"/>
<reference evidence="1" key="2">
    <citation type="journal article" date="2015" name="Fish Shellfish Immunol.">
        <title>Early steps in the European eel (Anguilla anguilla)-Vibrio vulnificus interaction in the gills: Role of the RtxA13 toxin.</title>
        <authorList>
            <person name="Callol A."/>
            <person name="Pajuelo D."/>
            <person name="Ebbesson L."/>
            <person name="Teles M."/>
            <person name="MacKenzie S."/>
            <person name="Amaro C."/>
        </authorList>
    </citation>
    <scope>NUCLEOTIDE SEQUENCE</scope>
</reference>
<proteinExistence type="predicted"/>
<accession>A0A0E9SER4</accession>
<evidence type="ECO:0000313" key="1">
    <source>
        <dbReference type="EMBL" id="JAH39003.1"/>
    </source>
</evidence>
<name>A0A0E9SER4_ANGAN</name>
<sequence>MTGRSSEEPLFLEDFSCDIQGVSLPWTWRHTIRASSFPDESLVN</sequence>
<reference evidence="1" key="1">
    <citation type="submission" date="2014-11" db="EMBL/GenBank/DDBJ databases">
        <authorList>
            <person name="Amaro Gonzalez C."/>
        </authorList>
    </citation>
    <scope>NUCLEOTIDE SEQUENCE</scope>
</reference>
<organism evidence="1">
    <name type="scientific">Anguilla anguilla</name>
    <name type="common">European freshwater eel</name>
    <name type="synonym">Muraena anguilla</name>
    <dbReference type="NCBI Taxonomy" id="7936"/>
    <lineage>
        <taxon>Eukaryota</taxon>
        <taxon>Metazoa</taxon>
        <taxon>Chordata</taxon>
        <taxon>Craniata</taxon>
        <taxon>Vertebrata</taxon>
        <taxon>Euteleostomi</taxon>
        <taxon>Actinopterygii</taxon>
        <taxon>Neopterygii</taxon>
        <taxon>Teleostei</taxon>
        <taxon>Anguilliformes</taxon>
        <taxon>Anguillidae</taxon>
        <taxon>Anguilla</taxon>
    </lineage>
</organism>
<dbReference type="EMBL" id="GBXM01069574">
    <property type="protein sequence ID" value="JAH39003.1"/>
    <property type="molecule type" value="Transcribed_RNA"/>
</dbReference>
<protein>
    <submittedName>
        <fullName evidence="1">Uncharacterized protein</fullName>
    </submittedName>
</protein>